<evidence type="ECO:0000313" key="2">
    <source>
        <dbReference type="EMBL" id="PZA09894.1"/>
    </source>
</evidence>
<dbReference type="EMBL" id="QKQS01000026">
    <property type="protein sequence ID" value="PZA09894.1"/>
    <property type="molecule type" value="Genomic_DNA"/>
</dbReference>
<dbReference type="RefSeq" id="WP_110788000.1">
    <property type="nucleotide sequence ID" value="NZ_QKQS01000026.1"/>
</dbReference>
<accession>A0A323UAP5</accession>
<sequence length="163" mass="16650">MTASMQQMRPAARRVAVAMLGLGAFIGMASAQSADLYTDLSGYLVSRAQQGMFADGALPSGNHNTAIASQTGNANSVTSDVHGSLNATLQSQLGSGNDSSFIVNGNQNVLHNSQIGDSNSARIDVTGSRNAYSSTQIGSNLSYGLSQVGNNGGAVIVQMGGHR</sequence>
<evidence type="ECO:0000313" key="3">
    <source>
        <dbReference type="Proteomes" id="UP000248134"/>
    </source>
</evidence>
<dbReference type="AlphaFoldDB" id="A0A323UAP5"/>
<dbReference type="OrthoDB" id="8141083at2"/>
<gene>
    <name evidence="2" type="ORF">DNX69_21355</name>
</gene>
<proteinExistence type="predicted"/>
<feature type="signal peptide" evidence="1">
    <location>
        <begin position="1"/>
        <end position="31"/>
    </location>
</feature>
<name>A0A323UAP5_RHOPL</name>
<dbReference type="Proteomes" id="UP000248134">
    <property type="component" value="Unassembled WGS sequence"/>
</dbReference>
<reference evidence="2 3" key="1">
    <citation type="submission" date="2018-06" db="EMBL/GenBank/DDBJ databases">
        <title>Draft Whole-Genome Sequence of the purple photosynthetic bacterium Rhodospeudomonas palustris XCP.</title>
        <authorList>
            <person name="Rayyan A."/>
            <person name="Meyer T.E."/>
            <person name="Kyndt J.A."/>
        </authorList>
    </citation>
    <scope>NUCLEOTIDE SEQUENCE [LARGE SCALE GENOMIC DNA]</scope>
    <source>
        <strain evidence="2 3">XCP</strain>
    </source>
</reference>
<comment type="caution">
    <text evidence="2">The sequence shown here is derived from an EMBL/GenBank/DDBJ whole genome shotgun (WGS) entry which is preliminary data.</text>
</comment>
<protein>
    <submittedName>
        <fullName evidence="2">Curlin subunit CsgB</fullName>
    </submittedName>
</protein>
<feature type="chain" id="PRO_5016459392" evidence="1">
    <location>
        <begin position="32"/>
        <end position="163"/>
    </location>
</feature>
<evidence type="ECO:0000256" key="1">
    <source>
        <dbReference type="SAM" id="SignalP"/>
    </source>
</evidence>
<organism evidence="2 3">
    <name type="scientific">Rhodopseudomonas palustris</name>
    <dbReference type="NCBI Taxonomy" id="1076"/>
    <lineage>
        <taxon>Bacteria</taxon>
        <taxon>Pseudomonadati</taxon>
        <taxon>Pseudomonadota</taxon>
        <taxon>Alphaproteobacteria</taxon>
        <taxon>Hyphomicrobiales</taxon>
        <taxon>Nitrobacteraceae</taxon>
        <taxon>Rhodopseudomonas</taxon>
    </lineage>
</organism>
<keyword evidence="1" id="KW-0732">Signal</keyword>